<dbReference type="EMBL" id="MU250537">
    <property type="protein sequence ID" value="KAG7445460.1"/>
    <property type="molecule type" value="Genomic_DNA"/>
</dbReference>
<gene>
    <name evidence="1" type="ORF">BT62DRAFT_1007216</name>
</gene>
<dbReference type="AlphaFoldDB" id="A0A9P8ARU4"/>
<protein>
    <submittedName>
        <fullName evidence="1">Uncharacterized protein</fullName>
    </submittedName>
</protein>
<proteinExistence type="predicted"/>
<dbReference type="Proteomes" id="UP000812287">
    <property type="component" value="Unassembled WGS sequence"/>
</dbReference>
<sequence>MPPSLLSRLSIVRGRLDRIEEVSLTCGGNTNPEALSVSGNGVILPRLKWMTVTSGCDNDGPVDSTLIECFLDVFSHLHSLIMDDHLLLILKLTPQLITLGFEWNHLFTPLRPQFIVHSLFVEMSEIMRVGDGDSYAILPCLKKLELDMEEVNLTSVPFLDTNDFVDMISCDVKCGFYLPFQDEDGVEFLARLRDDGLDICLGIHDHEYDRQTYIGPDDD</sequence>
<evidence type="ECO:0000313" key="2">
    <source>
        <dbReference type="Proteomes" id="UP000812287"/>
    </source>
</evidence>
<evidence type="ECO:0000313" key="1">
    <source>
        <dbReference type="EMBL" id="KAG7445460.1"/>
    </source>
</evidence>
<reference evidence="1" key="1">
    <citation type="submission" date="2020-11" db="EMBL/GenBank/DDBJ databases">
        <title>Adaptations for nitrogen fixation in a non-lichenized fungal sporocarp promotes dispersal by wood-feeding termites.</title>
        <authorList>
            <consortium name="DOE Joint Genome Institute"/>
            <person name="Koch R.A."/>
            <person name="Yoon G."/>
            <person name="Arayal U."/>
            <person name="Lail K."/>
            <person name="Amirebrahimi M."/>
            <person name="Labutti K."/>
            <person name="Lipzen A."/>
            <person name="Riley R."/>
            <person name="Barry K."/>
            <person name="Henrissat B."/>
            <person name="Grigoriev I.V."/>
            <person name="Herr J.R."/>
            <person name="Aime M.C."/>
        </authorList>
    </citation>
    <scope>NUCLEOTIDE SEQUENCE</scope>
    <source>
        <strain evidence="1">MCA 3950</strain>
    </source>
</reference>
<comment type="caution">
    <text evidence="1">The sequence shown here is derived from an EMBL/GenBank/DDBJ whole genome shotgun (WGS) entry which is preliminary data.</text>
</comment>
<organism evidence="1 2">
    <name type="scientific">Guyanagaster necrorhizus</name>
    <dbReference type="NCBI Taxonomy" id="856835"/>
    <lineage>
        <taxon>Eukaryota</taxon>
        <taxon>Fungi</taxon>
        <taxon>Dikarya</taxon>
        <taxon>Basidiomycota</taxon>
        <taxon>Agaricomycotina</taxon>
        <taxon>Agaricomycetes</taxon>
        <taxon>Agaricomycetidae</taxon>
        <taxon>Agaricales</taxon>
        <taxon>Marasmiineae</taxon>
        <taxon>Physalacriaceae</taxon>
        <taxon>Guyanagaster</taxon>
    </lineage>
</organism>
<keyword evidence="2" id="KW-1185">Reference proteome</keyword>
<name>A0A9P8ARU4_9AGAR</name>
<dbReference type="GeneID" id="66099613"/>
<dbReference type="RefSeq" id="XP_043038960.1">
    <property type="nucleotide sequence ID" value="XM_043177326.1"/>
</dbReference>
<accession>A0A9P8ARU4</accession>